<keyword evidence="2" id="KW-1185">Reference proteome</keyword>
<comment type="caution">
    <text evidence="1">The sequence shown here is derived from an EMBL/GenBank/DDBJ whole genome shotgun (WGS) entry which is preliminary data.</text>
</comment>
<sequence>MPMNTTRRGFWCECWTESVTRQHPPAFVASFDAYTAHQADRWIAVILRTITPMLDASARDDAWEWLYDGRVDTRQALLRSEPCTVTISMATTRVTWTIRPALFLPLAHRQGAELPACAYEFKPHSSD</sequence>
<gene>
    <name evidence="1" type="ORF">FHS41_006715</name>
</gene>
<proteinExistence type="predicted"/>
<organism evidence="1 2">
    <name type="scientific">Streptomyces violarus</name>
    <dbReference type="NCBI Taxonomy" id="67380"/>
    <lineage>
        <taxon>Bacteria</taxon>
        <taxon>Bacillati</taxon>
        <taxon>Actinomycetota</taxon>
        <taxon>Actinomycetes</taxon>
        <taxon>Kitasatosporales</taxon>
        <taxon>Streptomycetaceae</taxon>
        <taxon>Streptomyces</taxon>
    </lineage>
</organism>
<protein>
    <submittedName>
        <fullName evidence="1">Uncharacterized protein</fullName>
    </submittedName>
</protein>
<dbReference type="Proteomes" id="UP000572907">
    <property type="component" value="Unassembled WGS sequence"/>
</dbReference>
<dbReference type="EMBL" id="JACHXE010000008">
    <property type="protein sequence ID" value="MBB3080173.1"/>
    <property type="molecule type" value="Genomic_DNA"/>
</dbReference>
<dbReference type="AlphaFoldDB" id="A0A7W4ZX45"/>
<evidence type="ECO:0000313" key="1">
    <source>
        <dbReference type="EMBL" id="MBB3080173.1"/>
    </source>
</evidence>
<name>A0A7W4ZX45_9ACTN</name>
<evidence type="ECO:0000313" key="2">
    <source>
        <dbReference type="Proteomes" id="UP000572907"/>
    </source>
</evidence>
<reference evidence="1 2" key="1">
    <citation type="submission" date="2020-08" db="EMBL/GenBank/DDBJ databases">
        <title>Genomic Encyclopedia of Type Strains, Phase III (KMG-III): the genomes of soil and plant-associated and newly described type strains.</title>
        <authorList>
            <person name="Whitman W."/>
        </authorList>
    </citation>
    <scope>NUCLEOTIDE SEQUENCE [LARGE SCALE GENOMIC DNA]</scope>
    <source>
        <strain evidence="1 2">CECT 3237</strain>
    </source>
</reference>
<accession>A0A7W4ZX45</accession>